<feature type="compositionally biased region" description="Basic and acidic residues" evidence="1">
    <location>
        <begin position="105"/>
        <end position="114"/>
    </location>
</feature>
<feature type="compositionally biased region" description="Basic residues" evidence="1">
    <location>
        <begin position="135"/>
        <end position="144"/>
    </location>
</feature>
<name>A0A4Y2EC14_ARAVE</name>
<sequence length="167" mass="18903">MDNDSPLSLLFPFLRMDVFLTSDCLLVMRYCWVRVDSYCDQDCSCVKSKGFKPDSSESDAESGRSAELIQNGRSKPGAIPPDALYTATKRDSNSSSDNRPLYENLKPDKNDNRNEASLVYASLDLPNPVPQTRNGHNKPKHNPPPRRDRTEYAEIQFQPKVYEQASL</sequence>
<reference evidence="2 3" key="1">
    <citation type="journal article" date="2019" name="Sci. Rep.">
        <title>Orb-weaving spider Araneus ventricosus genome elucidates the spidroin gene catalogue.</title>
        <authorList>
            <person name="Kono N."/>
            <person name="Nakamura H."/>
            <person name="Ohtoshi R."/>
            <person name="Moran D.A.P."/>
            <person name="Shinohara A."/>
            <person name="Yoshida Y."/>
            <person name="Fujiwara M."/>
            <person name="Mori M."/>
            <person name="Tomita M."/>
            <person name="Arakawa K."/>
        </authorList>
    </citation>
    <scope>NUCLEOTIDE SEQUENCE [LARGE SCALE GENOMIC DNA]</scope>
</reference>
<accession>A0A4Y2EC14</accession>
<gene>
    <name evidence="2" type="ORF">AVEN_85216_1</name>
</gene>
<feature type="region of interest" description="Disordered" evidence="1">
    <location>
        <begin position="49"/>
        <end position="167"/>
    </location>
</feature>
<dbReference type="EMBL" id="BGPR01000564">
    <property type="protein sequence ID" value="GBM26612.1"/>
    <property type="molecule type" value="Genomic_DNA"/>
</dbReference>
<protein>
    <submittedName>
        <fullName evidence="2">Uncharacterized protein</fullName>
    </submittedName>
</protein>
<evidence type="ECO:0000313" key="3">
    <source>
        <dbReference type="Proteomes" id="UP000499080"/>
    </source>
</evidence>
<evidence type="ECO:0000256" key="1">
    <source>
        <dbReference type="SAM" id="MobiDB-lite"/>
    </source>
</evidence>
<dbReference type="Proteomes" id="UP000499080">
    <property type="component" value="Unassembled WGS sequence"/>
</dbReference>
<proteinExistence type="predicted"/>
<comment type="caution">
    <text evidence="2">The sequence shown here is derived from an EMBL/GenBank/DDBJ whole genome shotgun (WGS) entry which is preliminary data.</text>
</comment>
<keyword evidence="3" id="KW-1185">Reference proteome</keyword>
<dbReference type="OrthoDB" id="6435827at2759"/>
<evidence type="ECO:0000313" key="2">
    <source>
        <dbReference type="EMBL" id="GBM26612.1"/>
    </source>
</evidence>
<organism evidence="2 3">
    <name type="scientific">Araneus ventricosus</name>
    <name type="common">Orbweaver spider</name>
    <name type="synonym">Epeira ventricosa</name>
    <dbReference type="NCBI Taxonomy" id="182803"/>
    <lineage>
        <taxon>Eukaryota</taxon>
        <taxon>Metazoa</taxon>
        <taxon>Ecdysozoa</taxon>
        <taxon>Arthropoda</taxon>
        <taxon>Chelicerata</taxon>
        <taxon>Arachnida</taxon>
        <taxon>Araneae</taxon>
        <taxon>Araneomorphae</taxon>
        <taxon>Entelegynae</taxon>
        <taxon>Araneoidea</taxon>
        <taxon>Araneidae</taxon>
        <taxon>Araneus</taxon>
    </lineage>
</organism>
<dbReference type="AlphaFoldDB" id="A0A4Y2EC14"/>